<evidence type="ECO:0000313" key="3">
    <source>
        <dbReference type="Proteomes" id="UP001143328"/>
    </source>
</evidence>
<dbReference type="Gene3D" id="1.40.20.10">
    <property type="entry name" value="CHAD domain"/>
    <property type="match status" value="1"/>
</dbReference>
<gene>
    <name evidence="2" type="ORF">GCM10017655_27870</name>
</gene>
<evidence type="ECO:0000259" key="1">
    <source>
        <dbReference type="PROSITE" id="PS51708"/>
    </source>
</evidence>
<evidence type="ECO:0000313" key="2">
    <source>
        <dbReference type="EMBL" id="GLK89725.1"/>
    </source>
</evidence>
<dbReference type="InterPro" id="IPR007899">
    <property type="entry name" value="CHAD_dom"/>
</dbReference>
<comment type="caution">
    <text evidence="2">The sequence shown here is derived from an EMBL/GenBank/DDBJ whole genome shotgun (WGS) entry which is preliminary data.</text>
</comment>
<name>A0A9W6NGD8_9PSED</name>
<organism evidence="2 3">
    <name type="scientific">Pseudomonas turukhanskensis</name>
    <dbReference type="NCBI Taxonomy" id="1806536"/>
    <lineage>
        <taxon>Bacteria</taxon>
        <taxon>Pseudomonadati</taxon>
        <taxon>Pseudomonadota</taxon>
        <taxon>Gammaproteobacteria</taxon>
        <taxon>Pseudomonadales</taxon>
        <taxon>Pseudomonadaceae</taxon>
        <taxon>Pseudomonas</taxon>
    </lineage>
</organism>
<proteinExistence type="predicted"/>
<dbReference type="InterPro" id="IPR038186">
    <property type="entry name" value="CHAD_dom_sf"/>
</dbReference>
<dbReference type="PANTHER" id="PTHR39339:SF1">
    <property type="entry name" value="CHAD DOMAIN-CONTAINING PROTEIN"/>
    <property type="match status" value="1"/>
</dbReference>
<reference evidence="2" key="2">
    <citation type="submission" date="2023-01" db="EMBL/GenBank/DDBJ databases">
        <authorList>
            <person name="Sun Q."/>
            <person name="Evtushenko L."/>
        </authorList>
    </citation>
    <scope>NUCLEOTIDE SEQUENCE</scope>
    <source>
        <strain evidence="2">VKM B-2935</strain>
    </source>
</reference>
<dbReference type="RefSeq" id="WP_271195914.1">
    <property type="nucleotide sequence ID" value="NZ_BSFN01000007.1"/>
</dbReference>
<reference evidence="2" key="1">
    <citation type="journal article" date="2014" name="Int. J. Syst. Evol. Microbiol.">
        <title>Complete genome sequence of Corynebacterium casei LMG S-19264T (=DSM 44701T), isolated from a smear-ripened cheese.</title>
        <authorList>
            <consortium name="US DOE Joint Genome Institute (JGI-PGF)"/>
            <person name="Walter F."/>
            <person name="Albersmeier A."/>
            <person name="Kalinowski J."/>
            <person name="Ruckert C."/>
        </authorList>
    </citation>
    <scope>NUCLEOTIDE SEQUENCE</scope>
    <source>
        <strain evidence="2">VKM B-2935</strain>
    </source>
</reference>
<dbReference type="SMART" id="SM00880">
    <property type="entry name" value="CHAD"/>
    <property type="match status" value="1"/>
</dbReference>
<dbReference type="PROSITE" id="PS51708">
    <property type="entry name" value="CHAD"/>
    <property type="match status" value="1"/>
</dbReference>
<dbReference type="AlphaFoldDB" id="A0A9W6NGD8"/>
<feature type="domain" description="CHAD" evidence="1">
    <location>
        <begin position="2"/>
        <end position="251"/>
    </location>
</feature>
<keyword evidence="3" id="KW-1185">Reference proteome</keyword>
<dbReference type="Proteomes" id="UP001143328">
    <property type="component" value="Unassembled WGS sequence"/>
</dbReference>
<dbReference type="PANTHER" id="PTHR39339">
    <property type="entry name" value="SLR1444 PROTEIN"/>
    <property type="match status" value="1"/>
</dbReference>
<accession>A0A9W6NGD8</accession>
<dbReference type="EMBL" id="BSFN01000007">
    <property type="protein sequence ID" value="GLK89725.1"/>
    <property type="molecule type" value="Genomic_DNA"/>
</dbReference>
<protein>
    <submittedName>
        <fullName evidence="2">CHAD domain-containing protein</fullName>
    </submittedName>
</protein>
<dbReference type="Pfam" id="PF05235">
    <property type="entry name" value="CHAD"/>
    <property type="match status" value="1"/>
</dbReference>
<sequence length="255" mass="29241">MSEFLDAVVARVLQLEVNLLAGRERMAAHTDPEALHDVRIAIRKLRSLLRPFRKLIEHDPLVNAAAELGRISSAVRDNEVLLGELRRHGGLDALATRWQQALPTQYESLLHSAEALRLQRALDLWPSFFRQSLHDAAPEHLKAYVTRQLAKESKRLSEAMADPAHDRHRLRILIKRVRYCADTYPQLVNLAPKHLNALRRAQNALGAWHDRLQWLARAEQELELAPLVAQWRKELAQAEQRSDVALEKLGRVFSF</sequence>